<reference evidence="2" key="1">
    <citation type="journal article" date="2019" name="Int. J. Syst. Evol. Microbiol.">
        <title>The Global Catalogue of Microorganisms (GCM) 10K type strain sequencing project: providing services to taxonomists for standard genome sequencing and annotation.</title>
        <authorList>
            <consortium name="The Broad Institute Genomics Platform"/>
            <consortium name="The Broad Institute Genome Sequencing Center for Infectious Disease"/>
            <person name="Wu L."/>
            <person name="Ma J."/>
        </authorList>
    </citation>
    <scope>NUCLEOTIDE SEQUENCE [LARGE SCALE GENOMIC DNA]</scope>
    <source>
        <strain evidence="2">JCM 17525</strain>
    </source>
</reference>
<name>A0ABP7GSP6_9FLAO</name>
<accession>A0ABP7GSP6</accession>
<sequence length="52" mass="6015">MQDTIKRIVVKVGTNVLTNKDKRILGPVLRELVRQISVLYERDIIVTAIKMH</sequence>
<protein>
    <recommendedName>
        <fullName evidence="3">Glutamate 5-kinase</fullName>
    </recommendedName>
</protein>
<dbReference type="SUPFAM" id="SSF53633">
    <property type="entry name" value="Carbamate kinase-like"/>
    <property type="match status" value="1"/>
</dbReference>
<evidence type="ECO:0000313" key="2">
    <source>
        <dbReference type="Proteomes" id="UP001501456"/>
    </source>
</evidence>
<evidence type="ECO:0008006" key="3">
    <source>
        <dbReference type="Google" id="ProtNLM"/>
    </source>
</evidence>
<dbReference type="EMBL" id="BAABBI010000001">
    <property type="protein sequence ID" value="GAA3773266.1"/>
    <property type="molecule type" value="Genomic_DNA"/>
</dbReference>
<comment type="caution">
    <text evidence="1">The sequence shown here is derived from an EMBL/GenBank/DDBJ whole genome shotgun (WGS) entry which is preliminary data.</text>
</comment>
<dbReference type="InterPro" id="IPR036393">
    <property type="entry name" value="AceGlu_kinase-like_sf"/>
</dbReference>
<proteinExistence type="predicted"/>
<gene>
    <name evidence="1" type="ORF">GCM10022271_01650</name>
</gene>
<organism evidence="1 2">
    <name type="scientific">Corallibacter vietnamensis</name>
    <dbReference type="NCBI Taxonomy" id="904130"/>
    <lineage>
        <taxon>Bacteria</taxon>
        <taxon>Pseudomonadati</taxon>
        <taxon>Bacteroidota</taxon>
        <taxon>Flavobacteriia</taxon>
        <taxon>Flavobacteriales</taxon>
        <taxon>Flavobacteriaceae</taxon>
        <taxon>Corallibacter</taxon>
    </lineage>
</organism>
<keyword evidence="2" id="KW-1185">Reference proteome</keyword>
<dbReference type="Gene3D" id="3.40.1160.10">
    <property type="entry name" value="Acetylglutamate kinase-like"/>
    <property type="match status" value="1"/>
</dbReference>
<dbReference type="Proteomes" id="UP001501456">
    <property type="component" value="Unassembled WGS sequence"/>
</dbReference>
<evidence type="ECO:0000313" key="1">
    <source>
        <dbReference type="EMBL" id="GAA3773266.1"/>
    </source>
</evidence>